<evidence type="ECO:0000259" key="3">
    <source>
        <dbReference type="Pfam" id="PF08241"/>
    </source>
</evidence>
<dbReference type="InterPro" id="IPR013216">
    <property type="entry name" value="Methyltransf_11"/>
</dbReference>
<dbReference type="SUPFAM" id="SSF53335">
    <property type="entry name" value="S-adenosyl-L-methionine-dependent methyltransferases"/>
    <property type="match status" value="1"/>
</dbReference>
<evidence type="ECO:0000256" key="1">
    <source>
        <dbReference type="ARBA" id="ARBA00022603"/>
    </source>
</evidence>
<dbReference type="PANTHER" id="PTHR13069:SF21">
    <property type="entry name" value="ALKYLATED DNA REPAIR PROTEIN ALKB HOMOLOG 8"/>
    <property type="match status" value="1"/>
</dbReference>
<dbReference type="Gene3D" id="3.40.50.150">
    <property type="entry name" value="Vaccinia Virus protein VP39"/>
    <property type="match status" value="1"/>
</dbReference>
<dbReference type="GO" id="GO:0005737">
    <property type="term" value="C:cytoplasm"/>
    <property type="evidence" value="ECO:0007669"/>
    <property type="project" value="TreeGrafter"/>
</dbReference>
<dbReference type="GO" id="GO:0030488">
    <property type="term" value="P:tRNA methylation"/>
    <property type="evidence" value="ECO:0007669"/>
    <property type="project" value="TreeGrafter"/>
</dbReference>
<dbReference type="GO" id="GO:0005634">
    <property type="term" value="C:nucleus"/>
    <property type="evidence" value="ECO:0007669"/>
    <property type="project" value="TreeGrafter"/>
</dbReference>
<dbReference type="EMBL" id="MN740360">
    <property type="protein sequence ID" value="QHU02582.1"/>
    <property type="molecule type" value="Genomic_DNA"/>
</dbReference>
<proteinExistence type="predicted"/>
<keyword evidence="1" id="KW-0489">Methyltransferase</keyword>
<dbReference type="CDD" id="cd02440">
    <property type="entry name" value="AdoMet_MTases"/>
    <property type="match status" value="1"/>
</dbReference>
<evidence type="ECO:0000313" key="4">
    <source>
        <dbReference type="EMBL" id="QHU02582.1"/>
    </source>
</evidence>
<dbReference type="AlphaFoldDB" id="A0A6C0JAA3"/>
<feature type="domain" description="Methyltransferase type 11" evidence="3">
    <location>
        <begin position="41"/>
        <end position="135"/>
    </location>
</feature>
<keyword evidence="2" id="KW-0808">Transferase</keyword>
<name>A0A6C0JAA3_9ZZZZ</name>
<dbReference type="InterPro" id="IPR029063">
    <property type="entry name" value="SAM-dependent_MTases_sf"/>
</dbReference>
<dbReference type="PANTHER" id="PTHR13069">
    <property type="entry name" value="ALKYLATED DNA REPAIR PROTEIN ALKB HOMOLOG 8"/>
    <property type="match status" value="1"/>
</dbReference>
<dbReference type="GO" id="GO:0000049">
    <property type="term" value="F:tRNA binding"/>
    <property type="evidence" value="ECO:0007669"/>
    <property type="project" value="TreeGrafter"/>
</dbReference>
<dbReference type="GO" id="GO:0008757">
    <property type="term" value="F:S-adenosylmethionine-dependent methyltransferase activity"/>
    <property type="evidence" value="ECO:0007669"/>
    <property type="project" value="InterPro"/>
</dbReference>
<dbReference type="GO" id="GO:0002098">
    <property type="term" value="P:tRNA wobble uridine modification"/>
    <property type="evidence" value="ECO:0007669"/>
    <property type="project" value="TreeGrafter"/>
</dbReference>
<protein>
    <recommendedName>
        <fullName evidence="3">Methyltransferase type 11 domain-containing protein</fullName>
    </recommendedName>
</protein>
<sequence length="221" mass="25720">MEQLSSTFYEKDATSFSSTRYAIWESVRNFTKIIYDDAYVLDAGCGNGKNMVFVSTNTNCRVKGVDKSEALVDICRNDKDLDVDVGDICNLHYADNTFDIIMSIAVVHHIETHIDRLNALNELLRVLKPAGKLLITCWAHEMDEYSEKRRFTVGDNRVPFKKSTNDRFYYIFNQEIFNKFCNDVVKFQESSLENFISVDIFWEKGNWNAIFTKRTTKEIYC</sequence>
<reference evidence="4" key="1">
    <citation type="journal article" date="2020" name="Nature">
        <title>Giant virus diversity and host interactions through global metagenomics.</title>
        <authorList>
            <person name="Schulz F."/>
            <person name="Roux S."/>
            <person name="Paez-Espino D."/>
            <person name="Jungbluth S."/>
            <person name="Walsh D.A."/>
            <person name="Denef V.J."/>
            <person name="McMahon K.D."/>
            <person name="Konstantinidis K.T."/>
            <person name="Eloe-Fadrosh E.A."/>
            <person name="Kyrpides N.C."/>
            <person name="Woyke T."/>
        </authorList>
    </citation>
    <scope>NUCLEOTIDE SEQUENCE</scope>
    <source>
        <strain evidence="4">GVMAG-M-3300025880-76</strain>
    </source>
</reference>
<dbReference type="InterPro" id="IPR051422">
    <property type="entry name" value="AlkB_tRNA_MeTrf/Diox"/>
</dbReference>
<dbReference type="Pfam" id="PF08241">
    <property type="entry name" value="Methyltransf_11"/>
    <property type="match status" value="1"/>
</dbReference>
<evidence type="ECO:0000256" key="2">
    <source>
        <dbReference type="ARBA" id="ARBA00022679"/>
    </source>
</evidence>
<organism evidence="4">
    <name type="scientific">viral metagenome</name>
    <dbReference type="NCBI Taxonomy" id="1070528"/>
    <lineage>
        <taxon>unclassified sequences</taxon>
        <taxon>metagenomes</taxon>
        <taxon>organismal metagenomes</taxon>
    </lineage>
</organism>
<accession>A0A6C0JAA3</accession>
<dbReference type="GO" id="GO:0106335">
    <property type="term" value="F:tRNA (5-carboxymethyluridine(34)-5-O)-methyltransferase activity"/>
    <property type="evidence" value="ECO:0007669"/>
    <property type="project" value="TreeGrafter"/>
</dbReference>